<dbReference type="SMART" id="SM00028">
    <property type="entry name" value="TPR"/>
    <property type="match status" value="3"/>
</dbReference>
<keyword evidence="1" id="KW-0802">TPR repeat</keyword>
<dbReference type="Proteomes" id="UP000177309">
    <property type="component" value="Unassembled WGS sequence"/>
</dbReference>
<keyword evidence="2" id="KW-0472">Membrane</keyword>
<dbReference type="InterPro" id="IPR011990">
    <property type="entry name" value="TPR-like_helical_dom_sf"/>
</dbReference>
<evidence type="ECO:0000256" key="1">
    <source>
        <dbReference type="PROSITE-ProRule" id="PRU00339"/>
    </source>
</evidence>
<dbReference type="AlphaFoldDB" id="A0A1F4TPK5"/>
<gene>
    <name evidence="3" type="ORF">A2462_04730</name>
</gene>
<dbReference type="PROSITE" id="PS50005">
    <property type="entry name" value="TPR"/>
    <property type="match status" value="1"/>
</dbReference>
<dbReference type="Gene3D" id="1.25.40.10">
    <property type="entry name" value="Tetratricopeptide repeat domain"/>
    <property type="match status" value="2"/>
</dbReference>
<feature type="transmembrane region" description="Helical" evidence="2">
    <location>
        <begin position="25"/>
        <end position="43"/>
    </location>
</feature>
<organism evidence="3 4">
    <name type="scientific">candidate division WOR-1 bacterium RIFOXYC2_FULL_41_25</name>
    <dbReference type="NCBI Taxonomy" id="1802586"/>
    <lineage>
        <taxon>Bacteria</taxon>
        <taxon>Bacillati</taxon>
        <taxon>Saganbacteria</taxon>
    </lineage>
</organism>
<feature type="repeat" description="TPR" evidence="1">
    <location>
        <begin position="74"/>
        <end position="107"/>
    </location>
</feature>
<proteinExistence type="predicted"/>
<evidence type="ECO:0000256" key="2">
    <source>
        <dbReference type="SAM" id="Phobius"/>
    </source>
</evidence>
<keyword evidence="2" id="KW-1133">Transmembrane helix</keyword>
<evidence type="ECO:0008006" key="5">
    <source>
        <dbReference type="Google" id="ProtNLM"/>
    </source>
</evidence>
<comment type="caution">
    <text evidence="3">The sequence shown here is derived from an EMBL/GenBank/DDBJ whole genome shotgun (WGS) entry which is preliminary data.</text>
</comment>
<dbReference type="Pfam" id="PF13431">
    <property type="entry name" value="TPR_17"/>
    <property type="match status" value="1"/>
</dbReference>
<evidence type="ECO:0000313" key="3">
    <source>
        <dbReference type="EMBL" id="OGC34618.1"/>
    </source>
</evidence>
<dbReference type="SUPFAM" id="SSF48452">
    <property type="entry name" value="TPR-like"/>
    <property type="match status" value="1"/>
</dbReference>
<accession>A0A1F4TPK5</accession>
<sequence>MIKIKDQNLKIKTNPQIKIPKNKKIGVLILLFGICFGFWSLSFELPAKAWSINTELRQEIAAKQAAVAKAPNSALAHFDLGITYAYTNNIQKGWDELKKVEELNPKFRSQGRNLYINKVTADPDDWRLRFRLAFAYYFNNEKNDAIRELKNVLIIDPNNVWAYGYLALIYGELNEVDTAIDYTKKGIKIDSNVAALHLLLSEGYYKKGNSWGGFIERMEAVRLLALGF</sequence>
<name>A0A1F4TPK5_UNCSA</name>
<protein>
    <recommendedName>
        <fullName evidence="5">Tetratricopeptide repeat protein</fullName>
    </recommendedName>
</protein>
<evidence type="ECO:0000313" key="4">
    <source>
        <dbReference type="Proteomes" id="UP000177309"/>
    </source>
</evidence>
<dbReference type="InterPro" id="IPR019734">
    <property type="entry name" value="TPR_rpt"/>
</dbReference>
<reference evidence="3 4" key="1">
    <citation type="journal article" date="2016" name="Nat. Commun.">
        <title>Thousands of microbial genomes shed light on interconnected biogeochemical processes in an aquifer system.</title>
        <authorList>
            <person name="Anantharaman K."/>
            <person name="Brown C.T."/>
            <person name="Hug L.A."/>
            <person name="Sharon I."/>
            <person name="Castelle C.J."/>
            <person name="Probst A.J."/>
            <person name="Thomas B.C."/>
            <person name="Singh A."/>
            <person name="Wilkins M.J."/>
            <person name="Karaoz U."/>
            <person name="Brodie E.L."/>
            <person name="Williams K.H."/>
            <person name="Hubbard S.S."/>
            <person name="Banfield J.F."/>
        </authorList>
    </citation>
    <scope>NUCLEOTIDE SEQUENCE [LARGE SCALE GENOMIC DNA]</scope>
</reference>
<dbReference type="EMBL" id="MEUI01000014">
    <property type="protein sequence ID" value="OGC34618.1"/>
    <property type="molecule type" value="Genomic_DNA"/>
</dbReference>
<keyword evidence="2" id="KW-0812">Transmembrane</keyword>